<dbReference type="SUPFAM" id="SSF63712">
    <property type="entry name" value="Nicotinic receptor ligand binding domain-like"/>
    <property type="match status" value="1"/>
</dbReference>
<keyword evidence="6" id="KW-1185">Reference proteome</keyword>
<dbReference type="GO" id="GO:0016020">
    <property type="term" value="C:membrane"/>
    <property type="evidence" value="ECO:0007669"/>
    <property type="project" value="UniProtKB-SubCell"/>
</dbReference>
<organism evidence="5 6">
    <name type="scientific">Tigriopus californicus</name>
    <name type="common">Marine copepod</name>
    <dbReference type="NCBI Taxonomy" id="6832"/>
    <lineage>
        <taxon>Eukaryota</taxon>
        <taxon>Metazoa</taxon>
        <taxon>Ecdysozoa</taxon>
        <taxon>Arthropoda</taxon>
        <taxon>Crustacea</taxon>
        <taxon>Multicrustacea</taxon>
        <taxon>Hexanauplia</taxon>
        <taxon>Copepoda</taxon>
        <taxon>Harpacticoida</taxon>
        <taxon>Harpacticidae</taxon>
        <taxon>Tigriopus</taxon>
    </lineage>
</organism>
<evidence type="ECO:0000313" key="5">
    <source>
        <dbReference type="EMBL" id="TRY79326.1"/>
    </source>
</evidence>
<evidence type="ECO:0000256" key="3">
    <source>
        <dbReference type="SAM" id="SignalP"/>
    </source>
</evidence>
<feature type="signal peptide" evidence="3">
    <location>
        <begin position="1"/>
        <end position="18"/>
    </location>
</feature>
<proteinExistence type="predicted"/>
<dbReference type="InterPro" id="IPR036734">
    <property type="entry name" value="Neur_chan_lig-bd_sf"/>
</dbReference>
<feature type="domain" description="Neurotransmitter-gated ion-channel ligand-binding" evidence="4">
    <location>
        <begin position="34"/>
        <end position="170"/>
    </location>
</feature>
<evidence type="ECO:0000256" key="1">
    <source>
        <dbReference type="ARBA" id="ARBA00004370"/>
    </source>
</evidence>
<protein>
    <recommendedName>
        <fullName evidence="4">Neurotransmitter-gated ion-channel ligand-binding domain-containing protein</fullName>
    </recommendedName>
</protein>
<keyword evidence="3" id="KW-0732">Signal</keyword>
<keyword evidence="2" id="KW-0472">Membrane</keyword>
<comment type="caution">
    <text evidence="5">The sequence shown here is derived from an EMBL/GenBank/DDBJ whole genome shotgun (WGS) entry which is preliminary data.</text>
</comment>
<evidence type="ECO:0000313" key="6">
    <source>
        <dbReference type="Proteomes" id="UP000318571"/>
    </source>
</evidence>
<gene>
    <name evidence="5" type="ORF">TCAL_16046</name>
</gene>
<feature type="non-terminal residue" evidence="5">
    <location>
        <position position="173"/>
    </location>
</feature>
<dbReference type="EMBL" id="VCGU01000002">
    <property type="protein sequence ID" value="TRY79326.1"/>
    <property type="molecule type" value="Genomic_DNA"/>
</dbReference>
<dbReference type="Proteomes" id="UP000318571">
    <property type="component" value="Chromosome 6"/>
</dbReference>
<accession>A0A553PNS5</accession>
<comment type="subcellular location">
    <subcellularLocation>
        <location evidence="1">Membrane</location>
    </subcellularLocation>
</comment>
<dbReference type="GO" id="GO:0005230">
    <property type="term" value="F:extracellular ligand-gated monoatomic ion channel activity"/>
    <property type="evidence" value="ECO:0007669"/>
    <property type="project" value="InterPro"/>
</dbReference>
<dbReference type="AlphaFoldDB" id="A0A553PNS5"/>
<evidence type="ECO:0000259" key="4">
    <source>
        <dbReference type="Pfam" id="PF02931"/>
    </source>
</evidence>
<dbReference type="PROSITE" id="PS00236">
    <property type="entry name" value="NEUROTR_ION_CHANNEL"/>
    <property type="match status" value="1"/>
</dbReference>
<evidence type="ECO:0000256" key="2">
    <source>
        <dbReference type="ARBA" id="ARBA00023136"/>
    </source>
</evidence>
<reference evidence="5 6" key="1">
    <citation type="journal article" date="2018" name="Nat. Ecol. Evol.">
        <title>Genomic signatures of mitonuclear coevolution across populations of Tigriopus californicus.</title>
        <authorList>
            <person name="Barreto F.S."/>
            <person name="Watson E.T."/>
            <person name="Lima T.G."/>
            <person name="Willett C.S."/>
            <person name="Edmands S."/>
            <person name="Li W."/>
            <person name="Burton R.S."/>
        </authorList>
    </citation>
    <scope>NUCLEOTIDE SEQUENCE [LARGE SCALE GENOMIC DNA]</scope>
    <source>
        <strain evidence="5 6">San Diego</strain>
    </source>
</reference>
<dbReference type="Pfam" id="PF02931">
    <property type="entry name" value="Neur_chan_LBD"/>
    <property type="match status" value="1"/>
</dbReference>
<feature type="chain" id="PRO_5021869630" description="Neurotransmitter-gated ion-channel ligand-binding domain-containing protein" evidence="3">
    <location>
        <begin position="19"/>
        <end position="173"/>
    </location>
</feature>
<name>A0A553PNS5_TIGCA</name>
<dbReference type="InterPro" id="IPR018000">
    <property type="entry name" value="Neurotransmitter_ion_chnl_CS"/>
</dbReference>
<sequence length="173" mass="20068">MLLSSSVVFFVGLQIGSALSLFHRECNLKVPKNYSISLPPKILDVEGNQVPLPIEIHSGVTEIEFVDEQTGRIGICLAFEIKWHDPNIFALEENRNCFGKFPLEGFRAKFWTPPLMYENVRKTANPMKNQNLQYGVVTRDHKIVITQFMDNEIACKFDFRRYPFDQHNCPYRI</sequence>
<dbReference type="Gene3D" id="2.70.170.10">
    <property type="entry name" value="Neurotransmitter-gated ion-channel ligand-binding domain"/>
    <property type="match status" value="1"/>
</dbReference>
<dbReference type="InterPro" id="IPR006202">
    <property type="entry name" value="Neur_chan_lig-bd"/>
</dbReference>